<accession>A0ABM3KY31</accession>
<keyword evidence="3" id="KW-1185">Reference proteome</keyword>
<dbReference type="PROSITE" id="PS51375">
    <property type="entry name" value="PPR"/>
    <property type="match status" value="3"/>
</dbReference>
<keyword evidence="1" id="KW-0677">Repeat</keyword>
<organism evidence="3 4">
    <name type="scientific">Cucumis melo</name>
    <name type="common">Muskmelon</name>
    <dbReference type="NCBI Taxonomy" id="3656"/>
    <lineage>
        <taxon>Eukaryota</taxon>
        <taxon>Viridiplantae</taxon>
        <taxon>Streptophyta</taxon>
        <taxon>Embryophyta</taxon>
        <taxon>Tracheophyta</taxon>
        <taxon>Spermatophyta</taxon>
        <taxon>Magnoliopsida</taxon>
        <taxon>eudicotyledons</taxon>
        <taxon>Gunneridae</taxon>
        <taxon>Pentapetalae</taxon>
        <taxon>rosids</taxon>
        <taxon>fabids</taxon>
        <taxon>Cucurbitales</taxon>
        <taxon>Cucurbitaceae</taxon>
        <taxon>Benincaseae</taxon>
        <taxon>Cucumis</taxon>
    </lineage>
</organism>
<evidence type="ECO:0000256" key="1">
    <source>
        <dbReference type="ARBA" id="ARBA00022737"/>
    </source>
</evidence>
<dbReference type="Proteomes" id="UP001652600">
    <property type="component" value="Chromosome 6"/>
</dbReference>
<dbReference type="NCBIfam" id="TIGR00756">
    <property type="entry name" value="PPR"/>
    <property type="match status" value="4"/>
</dbReference>
<proteinExistence type="predicted"/>
<dbReference type="RefSeq" id="XP_050942680.1">
    <property type="nucleotide sequence ID" value="XM_051086723.1"/>
</dbReference>
<feature type="repeat" description="PPR" evidence="2">
    <location>
        <begin position="221"/>
        <end position="255"/>
    </location>
</feature>
<dbReference type="InterPro" id="IPR011990">
    <property type="entry name" value="TPR-like_helical_dom_sf"/>
</dbReference>
<feature type="repeat" description="PPR" evidence="2">
    <location>
        <begin position="322"/>
        <end position="356"/>
    </location>
</feature>
<protein>
    <submittedName>
        <fullName evidence="4">Pentatricopeptide repeat-containing protein At3g26630, chloroplastic</fullName>
    </submittedName>
</protein>
<reference evidence="4" key="1">
    <citation type="submission" date="2025-08" db="UniProtKB">
        <authorList>
            <consortium name="RefSeq"/>
        </authorList>
    </citation>
    <scope>IDENTIFICATION</scope>
    <source>
        <tissue evidence="4">Stem</tissue>
    </source>
</reference>
<feature type="repeat" description="PPR" evidence="2">
    <location>
        <begin position="190"/>
        <end position="220"/>
    </location>
</feature>
<dbReference type="Pfam" id="PF13041">
    <property type="entry name" value="PPR_2"/>
    <property type="match status" value="3"/>
</dbReference>
<name>A0ABM3KY31_CUCME</name>
<dbReference type="PANTHER" id="PTHR47926:SF359">
    <property type="entry name" value="PENTACOTRIPEPTIDE-REPEAT REGION OF PRORP DOMAIN-CONTAINING PROTEIN"/>
    <property type="match status" value="1"/>
</dbReference>
<dbReference type="InterPro" id="IPR002885">
    <property type="entry name" value="PPR_rpt"/>
</dbReference>
<evidence type="ECO:0000313" key="3">
    <source>
        <dbReference type="Proteomes" id="UP001652600"/>
    </source>
</evidence>
<dbReference type="SUPFAM" id="SSF48452">
    <property type="entry name" value="TPR-like"/>
    <property type="match status" value="1"/>
</dbReference>
<sequence length="425" mass="48189">MVPCLSYTHDVFPSKNFSLTPRGNIRAKKALFLLQNCKNFKHLRQIHAKIIRSGLSNDQLLTRKLIHLYSTHGRIAYAIFLFYQIQNPCTFTWNLIIRANTINGLSEQALMLYKNMVCQGIAADKFTFPFVIKACTNFLSIDLGKVVHGSSIKYGFSGDAFVQNNLIDFYFKCGHKHCALKVFEKMRVCNVVSWTTVISGLISCGDLLEARRIFDEMPSKNVVSWTAMINGYIRNQQPEEALELFKRMQAENIFPNEYTMVSLIKACTEMGILSLGRGIHDYTIKNCFEIGVYLGTALIDMYSKCGSIKDAIEVFETMPRRSLPTWNSMITSLGVHGLGQQALNIFSEMERVNVEPDAITFVGVLCACVHMKNVKEGCAYFKRMTQHYGIAPIPEHYECMTELYARSNNLDKAFKSTKAISVEPD</sequence>
<dbReference type="GeneID" id="103491736"/>
<dbReference type="PANTHER" id="PTHR47926">
    <property type="entry name" value="PENTATRICOPEPTIDE REPEAT-CONTAINING PROTEIN"/>
    <property type="match status" value="1"/>
</dbReference>
<dbReference type="Pfam" id="PF01535">
    <property type="entry name" value="PPR"/>
    <property type="match status" value="2"/>
</dbReference>
<dbReference type="Gene3D" id="1.25.40.10">
    <property type="entry name" value="Tetratricopeptide repeat domain"/>
    <property type="match status" value="3"/>
</dbReference>
<evidence type="ECO:0000313" key="4">
    <source>
        <dbReference type="RefSeq" id="XP_050942680.1"/>
    </source>
</evidence>
<evidence type="ECO:0000256" key="2">
    <source>
        <dbReference type="PROSITE-ProRule" id="PRU00708"/>
    </source>
</evidence>
<gene>
    <name evidence="4" type="primary">LOC103491736</name>
</gene>
<dbReference type="InterPro" id="IPR046960">
    <property type="entry name" value="PPR_At4g14850-like_plant"/>
</dbReference>